<keyword evidence="6 8" id="KW-0378">Hydrolase</keyword>
<evidence type="ECO:0000256" key="2">
    <source>
        <dbReference type="ARBA" id="ARBA00007534"/>
    </source>
</evidence>
<dbReference type="AlphaFoldDB" id="A0A1X2EIT9"/>
<dbReference type="Pfam" id="PF01083">
    <property type="entry name" value="Cutinase"/>
    <property type="match status" value="1"/>
</dbReference>
<dbReference type="PANTHER" id="PTHR33630:SF9">
    <property type="entry name" value="CUTINASE 4"/>
    <property type="match status" value="1"/>
</dbReference>
<feature type="signal peptide" evidence="8">
    <location>
        <begin position="1"/>
        <end position="19"/>
    </location>
</feature>
<evidence type="ECO:0000256" key="3">
    <source>
        <dbReference type="ARBA" id="ARBA00022487"/>
    </source>
</evidence>
<dbReference type="PROSITE" id="PS00155">
    <property type="entry name" value="CUTINASE_1"/>
    <property type="match status" value="1"/>
</dbReference>
<keyword evidence="10" id="KW-1185">Reference proteome</keyword>
<evidence type="ECO:0000256" key="8">
    <source>
        <dbReference type="RuleBase" id="RU361263"/>
    </source>
</evidence>
<keyword evidence="5 8" id="KW-0732">Signal</keyword>
<feature type="chain" id="PRO_5039750233" description="Cutinase" evidence="8">
    <location>
        <begin position="20"/>
        <end position="212"/>
    </location>
</feature>
<accession>A0A1X2EIT9</accession>
<dbReference type="STRING" id="1798.AWC30_10760"/>
<evidence type="ECO:0000256" key="1">
    <source>
        <dbReference type="ARBA" id="ARBA00004613"/>
    </source>
</evidence>
<keyword evidence="3 8" id="KW-0719">Serine esterase</keyword>
<protein>
    <recommendedName>
        <fullName evidence="8">Cutinase</fullName>
        <ecNumber evidence="8">3.1.1.-</ecNumber>
    </recommendedName>
</protein>
<dbReference type="PANTHER" id="PTHR33630">
    <property type="entry name" value="CUTINASE RV1984C-RELATED-RELATED"/>
    <property type="match status" value="1"/>
</dbReference>
<organism evidence="9 10">
    <name type="scientific">Mycolicibacillus trivialis</name>
    <dbReference type="NCBI Taxonomy" id="1798"/>
    <lineage>
        <taxon>Bacteria</taxon>
        <taxon>Bacillati</taxon>
        <taxon>Actinomycetota</taxon>
        <taxon>Actinomycetes</taxon>
        <taxon>Mycobacteriales</taxon>
        <taxon>Mycobacteriaceae</taxon>
        <taxon>Mycolicibacillus</taxon>
    </lineage>
</organism>
<dbReference type="EMBL" id="LQPZ01000028">
    <property type="protein sequence ID" value="ORX03364.1"/>
    <property type="molecule type" value="Genomic_DNA"/>
</dbReference>
<dbReference type="InterPro" id="IPR029058">
    <property type="entry name" value="AB_hydrolase_fold"/>
</dbReference>
<name>A0A1X2EIT9_9MYCO</name>
<comment type="caution">
    <text evidence="9">The sequence shown here is derived from an EMBL/GenBank/DDBJ whole genome shotgun (WGS) entry which is preliminary data.</text>
</comment>
<dbReference type="EC" id="3.1.1.-" evidence="8"/>
<dbReference type="SMART" id="SM01110">
    <property type="entry name" value="Cutinase"/>
    <property type="match status" value="1"/>
</dbReference>
<gene>
    <name evidence="9" type="ORF">AWC30_10760</name>
</gene>
<dbReference type="OrthoDB" id="3690529at2"/>
<sequence>MIGVLRFLGAAVLAGAAFAAPVAVPSASADPCPDAEVVFGRGSGEPVGLGGVGHAFVDALRAKLPDKSIADYAVNYPATHDYRSSSEVGVSDTVAHVQSVIATCPDTRIVLGGYSQGALVMEMTSDRLAPEAADHIAAVTLFGAPTSSYAASLWGGPPPVLNESYRAKSVEYCVPDDIVCTEGGNMVAHALGYADSALPAQGADFAAGRLSG</sequence>
<evidence type="ECO:0000256" key="6">
    <source>
        <dbReference type="ARBA" id="ARBA00022801"/>
    </source>
</evidence>
<dbReference type="InterPro" id="IPR043580">
    <property type="entry name" value="CUTINASE_1"/>
</dbReference>
<keyword evidence="4 8" id="KW-0964">Secreted</keyword>
<keyword evidence="7" id="KW-1015">Disulfide bond</keyword>
<evidence type="ECO:0000313" key="10">
    <source>
        <dbReference type="Proteomes" id="UP000193090"/>
    </source>
</evidence>
<dbReference type="SUPFAM" id="SSF53474">
    <property type="entry name" value="alpha/beta-Hydrolases"/>
    <property type="match status" value="1"/>
</dbReference>
<evidence type="ECO:0000256" key="4">
    <source>
        <dbReference type="ARBA" id="ARBA00022525"/>
    </source>
</evidence>
<evidence type="ECO:0000256" key="5">
    <source>
        <dbReference type="ARBA" id="ARBA00022729"/>
    </source>
</evidence>
<dbReference type="GO" id="GO:0005576">
    <property type="term" value="C:extracellular region"/>
    <property type="evidence" value="ECO:0007669"/>
    <property type="project" value="UniProtKB-SubCell"/>
</dbReference>
<reference evidence="9 10" key="1">
    <citation type="submission" date="2016-01" db="EMBL/GenBank/DDBJ databases">
        <title>The new phylogeny of the genus Mycobacterium.</title>
        <authorList>
            <person name="Tarcisio F."/>
            <person name="Conor M."/>
            <person name="Antonella G."/>
            <person name="Elisabetta G."/>
            <person name="Giulia F.S."/>
            <person name="Sara T."/>
            <person name="Anna F."/>
            <person name="Clotilde B."/>
            <person name="Roberto B."/>
            <person name="Veronica D.S."/>
            <person name="Fabio R."/>
            <person name="Monica P."/>
            <person name="Olivier J."/>
            <person name="Enrico T."/>
            <person name="Nicola S."/>
        </authorList>
    </citation>
    <scope>NUCLEOTIDE SEQUENCE [LARGE SCALE GENOMIC DNA]</scope>
    <source>
        <strain evidence="9 10">DSM 44153</strain>
    </source>
</reference>
<comment type="similarity">
    <text evidence="2 8">Belongs to the cutinase family.</text>
</comment>
<comment type="function">
    <text evidence="8">Catalyzes the hydrolysis of complex carboxylic polyesters found in the cell wall of plants. Degrades cutin, a macromolecule that forms the structure of the plant cuticle.</text>
</comment>
<dbReference type="Proteomes" id="UP000193090">
    <property type="component" value="Unassembled WGS sequence"/>
</dbReference>
<dbReference type="Gene3D" id="3.40.50.1820">
    <property type="entry name" value="alpha/beta hydrolase"/>
    <property type="match status" value="1"/>
</dbReference>
<dbReference type="GO" id="GO:0052689">
    <property type="term" value="F:carboxylic ester hydrolase activity"/>
    <property type="evidence" value="ECO:0007669"/>
    <property type="project" value="UniProtKB-KW"/>
</dbReference>
<proteinExistence type="inferred from homology"/>
<evidence type="ECO:0000313" key="9">
    <source>
        <dbReference type="EMBL" id="ORX03364.1"/>
    </source>
</evidence>
<dbReference type="InterPro" id="IPR000675">
    <property type="entry name" value="Cutinase/axe"/>
</dbReference>
<evidence type="ECO:0000256" key="7">
    <source>
        <dbReference type="ARBA" id="ARBA00023157"/>
    </source>
</evidence>
<dbReference type="RefSeq" id="WP_085110156.1">
    <property type="nucleotide sequence ID" value="NZ_JACKSN010000012.1"/>
</dbReference>
<comment type="subcellular location">
    <subcellularLocation>
        <location evidence="1 8">Secreted</location>
    </subcellularLocation>
</comment>